<dbReference type="RefSeq" id="WP_280655061.1">
    <property type="nucleotide sequence ID" value="NZ_JANQDH010000076.1"/>
</dbReference>
<comment type="caution">
    <text evidence="1">The sequence shown here is derived from an EMBL/GenBank/DDBJ whole genome shotgun (WGS) entry which is preliminary data.</text>
</comment>
<evidence type="ECO:0000313" key="2">
    <source>
        <dbReference type="Proteomes" id="UP001159387"/>
    </source>
</evidence>
<dbReference type="Pfam" id="PF04343">
    <property type="entry name" value="DUF488"/>
    <property type="match status" value="1"/>
</dbReference>
<accession>A0AA43KC25</accession>
<dbReference type="AlphaFoldDB" id="A0AA43KC25"/>
<sequence>MKIFTIGFTQKKIEYIHLLDLAPTKDILEEYKKKQIDWATYEKRFNQLITERM</sequence>
<gene>
    <name evidence="1" type="ORF">NWP17_11605</name>
</gene>
<organism evidence="1 2">
    <name type="scientific">Chrysosporum bergii ANA360D</name>
    <dbReference type="NCBI Taxonomy" id="617107"/>
    <lineage>
        <taxon>Bacteria</taxon>
        <taxon>Bacillati</taxon>
        <taxon>Cyanobacteriota</taxon>
        <taxon>Cyanophyceae</taxon>
        <taxon>Nostocales</taxon>
        <taxon>Nodulariaceae</taxon>
        <taxon>Chrysosporum</taxon>
    </lineage>
</organism>
<dbReference type="InterPro" id="IPR007438">
    <property type="entry name" value="DUF488"/>
</dbReference>
<dbReference type="Proteomes" id="UP001159387">
    <property type="component" value="Unassembled WGS sequence"/>
</dbReference>
<keyword evidence="2" id="KW-1185">Reference proteome</keyword>
<proteinExistence type="predicted"/>
<protein>
    <submittedName>
        <fullName evidence="1">DUF488 family protein</fullName>
    </submittedName>
</protein>
<name>A0AA43KC25_9CYAN</name>
<dbReference type="EMBL" id="JANQDH010000076">
    <property type="protein sequence ID" value="MDH6061079.1"/>
    <property type="molecule type" value="Genomic_DNA"/>
</dbReference>
<evidence type="ECO:0000313" key="1">
    <source>
        <dbReference type="EMBL" id="MDH6061079.1"/>
    </source>
</evidence>
<reference evidence="1 2" key="1">
    <citation type="journal article" date="2023" name="J. Phycol.">
        <title>Chrysosporum ovalisporum is synonymous with the true-branching cyanobacterium Umezakia natans (Nostocales/Aphanizomenonaceae).</title>
        <authorList>
            <person name="McGregor G.B."/>
            <person name="Sendall B.C."/>
            <person name="Niiyama Y."/>
            <person name="Tuji A."/>
            <person name="Willis A."/>
        </authorList>
    </citation>
    <scope>NUCLEOTIDE SEQUENCE [LARGE SCALE GENOMIC DNA]</scope>
    <source>
        <strain evidence="1 2">ANA360D</strain>
    </source>
</reference>